<dbReference type="InterPro" id="IPR005594">
    <property type="entry name" value="YadA_C"/>
</dbReference>
<feature type="coiled-coil region" evidence="8">
    <location>
        <begin position="172"/>
        <end position="213"/>
    </location>
</feature>
<keyword evidence="3" id="KW-1134">Transmembrane beta strand</keyword>
<feature type="domain" description="Trimeric autotransporter adhesin YadA-like C-terminal membrane anchor" evidence="10">
    <location>
        <begin position="439"/>
        <end position="499"/>
    </location>
</feature>
<keyword evidence="6" id="KW-0472">Membrane</keyword>
<protein>
    <recommendedName>
        <fullName evidence="10">Trimeric autotransporter adhesin YadA-like C-terminal membrane anchor domain-containing protein</fullName>
    </recommendedName>
</protein>
<dbReference type="Gene3D" id="3.30.1300.30">
    <property type="entry name" value="GSPII I/J protein-like"/>
    <property type="match status" value="1"/>
</dbReference>
<keyword evidence="5" id="KW-0732">Signal</keyword>
<evidence type="ECO:0000256" key="8">
    <source>
        <dbReference type="SAM" id="Coils"/>
    </source>
</evidence>
<keyword evidence="7" id="KW-0998">Cell outer membrane</keyword>
<comment type="caution">
    <text evidence="11">The sequence shown here is derived from an EMBL/GenBank/DDBJ whole genome shotgun (WGS) entry which is preliminary data.</text>
</comment>
<evidence type="ECO:0000256" key="6">
    <source>
        <dbReference type="ARBA" id="ARBA00023136"/>
    </source>
</evidence>
<keyword evidence="12" id="KW-1185">Reference proteome</keyword>
<dbReference type="EMBL" id="NLFK01000002">
    <property type="protein sequence ID" value="OZN25542.1"/>
    <property type="molecule type" value="Genomic_DNA"/>
</dbReference>
<keyword evidence="4" id="KW-0812">Transmembrane</keyword>
<keyword evidence="8" id="KW-0175">Coiled coil</keyword>
<dbReference type="RefSeq" id="WP_094945779.1">
    <property type="nucleotide sequence ID" value="NZ_NLFK01000002.1"/>
</dbReference>
<proteinExistence type="predicted"/>
<evidence type="ECO:0000256" key="9">
    <source>
        <dbReference type="SAM" id="MobiDB-lite"/>
    </source>
</evidence>
<comment type="subcellular location">
    <subcellularLocation>
        <location evidence="2">Cell outer membrane</location>
    </subcellularLocation>
    <subcellularLocation>
        <location evidence="1">Cell surface</location>
    </subcellularLocation>
</comment>
<dbReference type="SUPFAM" id="SSF54523">
    <property type="entry name" value="Pili subunits"/>
    <property type="match status" value="1"/>
</dbReference>
<accession>A0ABX4FP59</accession>
<name>A0ABX4FP59_9PAST</name>
<evidence type="ECO:0000256" key="4">
    <source>
        <dbReference type="ARBA" id="ARBA00022692"/>
    </source>
</evidence>
<gene>
    <name evidence="11" type="ORF">CFY87_02780</name>
</gene>
<dbReference type="Proteomes" id="UP000215738">
    <property type="component" value="Unassembled WGS sequence"/>
</dbReference>
<dbReference type="Pfam" id="PF03895">
    <property type="entry name" value="YadA_anchor"/>
    <property type="match status" value="1"/>
</dbReference>
<reference evidence="11 12" key="1">
    <citation type="submission" date="2017-07" db="EMBL/GenBank/DDBJ databases">
        <title>Virulence factors identified in Actinobacillus seminis.</title>
        <authorList>
            <person name="Negrete-Abascal E."/>
            <person name="Vaca-Pacheco S."/>
            <person name="Montes-Garcia F."/>
            <person name="Leyto-Gil A.M."/>
            <person name="Fragoso-Garcia E."/>
            <person name="Carvente-Garcia R."/>
            <person name="Perez-Agueros S."/>
            <person name="Castelan-Sanchez H.G."/>
            <person name="Garcia-Molina A."/>
            <person name="Villamar T.E."/>
            <person name="Vazquez-Cruz C."/>
        </authorList>
    </citation>
    <scope>NUCLEOTIDE SEQUENCE [LARGE SCALE GENOMIC DNA]</scope>
    <source>
        <strain evidence="11 12">ATCC 15768</strain>
    </source>
</reference>
<evidence type="ECO:0000256" key="1">
    <source>
        <dbReference type="ARBA" id="ARBA00004241"/>
    </source>
</evidence>
<organism evidence="11 12">
    <name type="scientific">Actinobacillus seminis</name>
    <dbReference type="NCBI Taxonomy" id="722"/>
    <lineage>
        <taxon>Bacteria</taxon>
        <taxon>Pseudomonadati</taxon>
        <taxon>Pseudomonadota</taxon>
        <taxon>Gammaproteobacteria</taxon>
        <taxon>Pasteurellales</taxon>
        <taxon>Pasteurellaceae</taxon>
        <taxon>Actinobacillus</taxon>
    </lineage>
</organism>
<evidence type="ECO:0000313" key="11">
    <source>
        <dbReference type="EMBL" id="OZN25542.1"/>
    </source>
</evidence>
<evidence type="ECO:0000256" key="7">
    <source>
        <dbReference type="ARBA" id="ARBA00023237"/>
    </source>
</evidence>
<evidence type="ECO:0000256" key="5">
    <source>
        <dbReference type="ARBA" id="ARBA00022729"/>
    </source>
</evidence>
<evidence type="ECO:0000256" key="3">
    <source>
        <dbReference type="ARBA" id="ARBA00022452"/>
    </source>
</evidence>
<evidence type="ECO:0000313" key="12">
    <source>
        <dbReference type="Proteomes" id="UP000215738"/>
    </source>
</evidence>
<evidence type="ECO:0000256" key="2">
    <source>
        <dbReference type="ARBA" id="ARBA00004442"/>
    </source>
</evidence>
<dbReference type="InterPro" id="IPR045584">
    <property type="entry name" value="Pilin-like"/>
</dbReference>
<feature type="region of interest" description="Disordered" evidence="9">
    <location>
        <begin position="1"/>
        <end position="29"/>
    </location>
</feature>
<evidence type="ECO:0000259" key="10">
    <source>
        <dbReference type="Pfam" id="PF03895"/>
    </source>
</evidence>
<sequence>MANKGLTAKDGLNGKNANDKANALRNGEAGTVVFTDKDGNRLVKANDGKYYKATDVDDKGNVKSAANGQVAPKAVDNPQLSLVNTGGETDKPVVLGNVASGLGIDADKAKEHAENVKNAGEAVKTEAQAVAKKVDDMLTLQTAKEAKQDAIDALETALSFMPETTPEEKAAKEKAKAKIEGEKSTLADINSKLDKAKKEVESAQGILKTKQEAYQTALKAKDGAVNKLLSGDASVDVHRGANLQDLQALGQAGLNFEGNDGVPVHKNLGEKLTIKGEGEFNSATTAAGNIKVEASETGLEVKLSDKLKNMTSFETREVDGKQARLDSSGLSVQNKTGKEQAKLSENRLAFYENGALGLNLDGKSRALRMGEQEIIKVSERGEALVSDLSPHSSGQTIANKNYVDSQLGAAINRLDNVISTNNRNLQAGIAGANAAAALPTVAIPGKSTVALSAGTYKGRNAVAIGYSRLSDNGKITLKLHGNSNSVGDFGGGVGVGWTW</sequence>